<dbReference type="InterPro" id="IPR036928">
    <property type="entry name" value="AS_sf"/>
</dbReference>
<evidence type="ECO:0000313" key="4">
    <source>
        <dbReference type="Proteomes" id="UP000823201"/>
    </source>
</evidence>
<name>A0ABS2Q7Y1_9BACL</name>
<protein>
    <submittedName>
        <fullName evidence="3">Asp-tRNA(Asn)/Glu-tRNA(Gln) amidotransferase A subunit family amidase</fullName>
    </submittedName>
</protein>
<evidence type="ECO:0000259" key="2">
    <source>
        <dbReference type="Pfam" id="PF01425"/>
    </source>
</evidence>
<feature type="domain" description="Amidase" evidence="2">
    <location>
        <begin position="28"/>
        <end position="454"/>
    </location>
</feature>
<comment type="similarity">
    <text evidence="1">Belongs to the amidase family.</text>
</comment>
<dbReference type="RefSeq" id="WP_205006225.1">
    <property type="nucleotide sequence ID" value="NZ_CBCRXA010000009.1"/>
</dbReference>
<sequence>MDFFRMHAVDLLAAYRHGDFLPEQVLDCLWQKIDRLNPILNAIVTENREESYRAARESAERIQTGRMRRLEGIPVAIKDLTNTKGLRTTYGSLVYKNHIPDHDATIVSRLKKAGAIIIGKTNTPEFGHKGTTNNRVFGATKNPWKLTNGVGGSSGGSAAAVAAGFCPLAEGSDGGGSIRIPSALCGVFGFKPSFGRVPSDNHPEDVFASVVPFISYGTIARSVRDAALMFDAIQGPSSDDPFSLDALVPSVSETLSQKPVQWRIGYTYDFGIYPLEAELRKKFDAALDTLREKGASVLPAPIQIAKDLRTYVPFFNRLWMIGLAESSVDLIQEHKDKLSYSLLSMIERGQNATAGEYLAMHRKRTEIWRIFQQQFETFDVLVSPTLGAVDYAWQMEGPERINGQSIDSESDWMMTSSVNLTGEPACTLPIGQTASGLPVGMQCIAAKLADRQLLQFAQWAEQLFGCARVADL</sequence>
<dbReference type="InterPro" id="IPR023631">
    <property type="entry name" value="Amidase_dom"/>
</dbReference>
<evidence type="ECO:0000256" key="1">
    <source>
        <dbReference type="ARBA" id="ARBA00009199"/>
    </source>
</evidence>
<dbReference type="EMBL" id="JAFBEV010000009">
    <property type="protein sequence ID" value="MBM7657903.1"/>
    <property type="molecule type" value="Genomic_DNA"/>
</dbReference>
<dbReference type="InterPro" id="IPR000120">
    <property type="entry name" value="Amidase"/>
</dbReference>
<organism evidence="3 4">
    <name type="scientific">Sporolactobacillus spathodeae</name>
    <dbReference type="NCBI Taxonomy" id="1465502"/>
    <lineage>
        <taxon>Bacteria</taxon>
        <taxon>Bacillati</taxon>
        <taxon>Bacillota</taxon>
        <taxon>Bacilli</taxon>
        <taxon>Bacillales</taxon>
        <taxon>Sporolactobacillaceae</taxon>
        <taxon>Sporolactobacillus</taxon>
    </lineage>
</organism>
<dbReference type="Gene3D" id="3.90.1300.10">
    <property type="entry name" value="Amidase signature (AS) domain"/>
    <property type="match status" value="1"/>
</dbReference>
<dbReference type="InterPro" id="IPR020556">
    <property type="entry name" value="Amidase_CS"/>
</dbReference>
<proteinExistence type="inferred from homology"/>
<dbReference type="PANTHER" id="PTHR11895:SF7">
    <property type="entry name" value="GLUTAMYL-TRNA(GLN) AMIDOTRANSFERASE SUBUNIT A, MITOCHONDRIAL"/>
    <property type="match status" value="1"/>
</dbReference>
<gene>
    <name evidence="3" type="ORF">JOC27_001353</name>
</gene>
<accession>A0ABS2Q7Y1</accession>
<dbReference type="PANTHER" id="PTHR11895">
    <property type="entry name" value="TRANSAMIDASE"/>
    <property type="match status" value="1"/>
</dbReference>
<comment type="caution">
    <text evidence="3">The sequence shown here is derived from an EMBL/GenBank/DDBJ whole genome shotgun (WGS) entry which is preliminary data.</text>
</comment>
<dbReference type="SUPFAM" id="SSF75304">
    <property type="entry name" value="Amidase signature (AS) enzymes"/>
    <property type="match status" value="1"/>
</dbReference>
<dbReference type="PROSITE" id="PS00571">
    <property type="entry name" value="AMIDASES"/>
    <property type="match status" value="1"/>
</dbReference>
<evidence type="ECO:0000313" key="3">
    <source>
        <dbReference type="EMBL" id="MBM7657903.1"/>
    </source>
</evidence>
<dbReference type="Proteomes" id="UP000823201">
    <property type="component" value="Unassembled WGS sequence"/>
</dbReference>
<reference evidence="3 4" key="1">
    <citation type="submission" date="2021-01" db="EMBL/GenBank/DDBJ databases">
        <title>Genomic Encyclopedia of Type Strains, Phase IV (KMG-IV): sequencing the most valuable type-strain genomes for metagenomic binning, comparative biology and taxonomic classification.</title>
        <authorList>
            <person name="Goeker M."/>
        </authorList>
    </citation>
    <scope>NUCLEOTIDE SEQUENCE [LARGE SCALE GENOMIC DNA]</scope>
    <source>
        <strain evidence="3 4">DSM 100968</strain>
    </source>
</reference>
<dbReference type="Pfam" id="PF01425">
    <property type="entry name" value="Amidase"/>
    <property type="match status" value="1"/>
</dbReference>
<keyword evidence="4" id="KW-1185">Reference proteome</keyword>